<dbReference type="RefSeq" id="WP_310929108.1">
    <property type="nucleotide sequence ID" value="NZ_JAMQOQ010000003.1"/>
</dbReference>
<accession>A0ABU2G4N2</accession>
<dbReference type="PIRSF" id="PIRSF500136">
    <property type="entry name" value="UDP_ManNAc_DH"/>
    <property type="match status" value="1"/>
</dbReference>
<keyword evidence="3" id="KW-0560">Oxidoreductase</keyword>
<comment type="similarity">
    <text evidence="7">Belongs to the UDP-glucose/GDP-mannose dehydrogenase family.</text>
</comment>
<dbReference type="SUPFAM" id="SSF52413">
    <property type="entry name" value="UDP-glucose/GDP-mannose dehydrogenase C-terminal domain"/>
    <property type="match status" value="1"/>
</dbReference>
<dbReference type="EC" id="1.1.1.336" evidence="1"/>
<dbReference type="InterPro" id="IPR017476">
    <property type="entry name" value="UDP-Glc/GDP-Man"/>
</dbReference>
<evidence type="ECO:0000256" key="1">
    <source>
        <dbReference type="ARBA" id="ARBA00012935"/>
    </source>
</evidence>
<dbReference type="Pfam" id="PF03721">
    <property type="entry name" value="UDPG_MGDP_dh_N"/>
    <property type="match status" value="1"/>
</dbReference>
<dbReference type="SMART" id="SM00984">
    <property type="entry name" value="UDPG_MGDP_dh_C"/>
    <property type="match status" value="1"/>
</dbReference>
<dbReference type="PANTHER" id="PTHR43491">
    <property type="entry name" value="UDP-N-ACETYL-D-MANNOSAMINE DEHYDROGENASE"/>
    <property type="match status" value="1"/>
</dbReference>
<evidence type="ECO:0000313" key="9">
    <source>
        <dbReference type="EMBL" id="MDS0295243.1"/>
    </source>
</evidence>
<dbReference type="SUPFAM" id="SSF48179">
    <property type="entry name" value="6-phosphogluconate dehydrogenase C-terminal domain-like"/>
    <property type="match status" value="1"/>
</dbReference>
<dbReference type="InterPro" id="IPR008927">
    <property type="entry name" value="6-PGluconate_DH-like_C_sf"/>
</dbReference>
<evidence type="ECO:0000256" key="4">
    <source>
        <dbReference type="ARBA" id="ARBA00023027"/>
    </source>
</evidence>
<evidence type="ECO:0000256" key="7">
    <source>
        <dbReference type="PIRNR" id="PIRNR000124"/>
    </source>
</evidence>
<comment type="caution">
    <text evidence="9">The sequence shown here is derived from an EMBL/GenBank/DDBJ whole genome shotgun (WGS) entry which is preliminary data.</text>
</comment>
<evidence type="ECO:0000256" key="2">
    <source>
        <dbReference type="ARBA" id="ARBA00016796"/>
    </source>
</evidence>
<evidence type="ECO:0000313" key="10">
    <source>
        <dbReference type="Proteomes" id="UP001254813"/>
    </source>
</evidence>
<dbReference type="InterPro" id="IPR036291">
    <property type="entry name" value="NAD(P)-bd_dom_sf"/>
</dbReference>
<reference evidence="9 10" key="1">
    <citation type="submission" date="2022-06" db="EMBL/GenBank/DDBJ databases">
        <title>Halogeometricum sp. a new haloarchaeum isolate from saline soil.</title>
        <authorList>
            <person name="Strakova D."/>
            <person name="Galisteo C."/>
            <person name="Sanchez-Porro C."/>
            <person name="Ventosa A."/>
        </authorList>
    </citation>
    <scope>NUCLEOTIDE SEQUENCE [LARGE SCALE GENOMIC DNA]</scope>
    <source>
        <strain evidence="10">S3BR25-2</strain>
    </source>
</reference>
<proteinExistence type="inferred from homology"/>
<dbReference type="PIRSF" id="PIRSF000124">
    <property type="entry name" value="UDPglc_GDPman_dh"/>
    <property type="match status" value="1"/>
</dbReference>
<dbReference type="EMBL" id="JAMQOQ010000003">
    <property type="protein sequence ID" value="MDS0295243.1"/>
    <property type="molecule type" value="Genomic_DNA"/>
</dbReference>
<evidence type="ECO:0000256" key="3">
    <source>
        <dbReference type="ARBA" id="ARBA00023002"/>
    </source>
</evidence>
<dbReference type="Pfam" id="PF03720">
    <property type="entry name" value="UDPG_MGDP_dh_C"/>
    <property type="match status" value="1"/>
</dbReference>
<evidence type="ECO:0000259" key="8">
    <source>
        <dbReference type="SMART" id="SM00984"/>
    </source>
</evidence>
<feature type="domain" description="UDP-glucose/GDP-mannose dehydrogenase C-terminal" evidence="8">
    <location>
        <begin position="349"/>
        <end position="443"/>
    </location>
</feature>
<dbReference type="PANTHER" id="PTHR43491:SF5">
    <property type="entry name" value="UDP-N-ACETYL-D-MANNOSAMINE DEHYDROGENASE"/>
    <property type="match status" value="1"/>
</dbReference>
<dbReference type="InterPro" id="IPR036220">
    <property type="entry name" value="UDP-Glc/GDP-Man_DH_C_sf"/>
</dbReference>
<dbReference type="SUPFAM" id="SSF51735">
    <property type="entry name" value="NAD(P)-binding Rossmann-fold domains"/>
    <property type="match status" value="1"/>
</dbReference>
<keyword evidence="10" id="KW-1185">Reference proteome</keyword>
<comment type="catalytic activity">
    <reaction evidence="6">
        <text>UDP-N-acetyl-alpha-D-mannosamine + 2 NAD(+) + H2O = UDP-N-acetyl-alpha-D-mannosaminouronate + 2 NADH + 3 H(+)</text>
        <dbReference type="Rhea" id="RHEA:25780"/>
        <dbReference type="ChEBI" id="CHEBI:15377"/>
        <dbReference type="ChEBI" id="CHEBI:15378"/>
        <dbReference type="ChEBI" id="CHEBI:57540"/>
        <dbReference type="ChEBI" id="CHEBI:57945"/>
        <dbReference type="ChEBI" id="CHEBI:68623"/>
        <dbReference type="ChEBI" id="CHEBI:70731"/>
        <dbReference type="EC" id="1.1.1.336"/>
    </reaction>
</comment>
<dbReference type="InterPro" id="IPR014026">
    <property type="entry name" value="UDP-Glc/GDP-Man_DH_dimer"/>
</dbReference>
<evidence type="ECO:0000256" key="5">
    <source>
        <dbReference type="ARBA" id="ARBA00030172"/>
    </source>
</evidence>
<name>A0ABU2G4N2_9EURY</name>
<sequence>MNPNSEDTTRTIESLYHASVSPVRQSEALTTGEVPVAVYGLGKMGLPIAASFAALTGNVTGVDIDPDVVERINDGVSPVRGEPGLADAVERTVADGSLSASTDAADAASEASVHVVIVPTVIREDGSPDLTALEQVVPAIGTGLDPGDVVLIESTVPPGTCSEVVRPTLEAESGLSLGEFGLAFCPERTASGTALSDIRGTYPKVVGGADAESTRVASLVYGELTENAVVPVSDATTAECVKVFEGVYRDVNIALANEIARASGELGIDTLEAIDAANTLSVCDIHRPGPGVGGHCIPYYPRFLLSRAPDARLVRTAREVNESMPAFTVEKLREQLREAGGEVADARVLVLGVTYRPGVEETRESPAYPIAAELDDAGATVFAADPMLDEMPGLRATPASIDELTSLDLDAVVVVTPHEEFDRIEWSAFDDLVVVDGRDAYDLDGTTHRVYTLGRY</sequence>
<evidence type="ECO:0000256" key="6">
    <source>
        <dbReference type="ARBA" id="ARBA00049130"/>
    </source>
</evidence>
<protein>
    <recommendedName>
        <fullName evidence="2">UDP-N-acetyl-D-mannosamine dehydrogenase</fullName>
        <ecNumber evidence="1">1.1.1.336</ecNumber>
    </recommendedName>
    <alternativeName>
        <fullName evidence="5">UDP-ManNAc 6-dehydrogenase</fullName>
    </alternativeName>
</protein>
<dbReference type="InterPro" id="IPR028359">
    <property type="entry name" value="UDP_ManNAc/GlcNAc_DH"/>
</dbReference>
<gene>
    <name evidence="9" type="ORF">NDI79_13755</name>
</gene>
<dbReference type="InterPro" id="IPR014027">
    <property type="entry name" value="UDP-Glc/GDP-Man_DH_C"/>
</dbReference>
<dbReference type="InterPro" id="IPR001732">
    <property type="entry name" value="UDP-Glc/GDP-Man_DH_N"/>
</dbReference>
<dbReference type="Proteomes" id="UP001254813">
    <property type="component" value="Unassembled WGS sequence"/>
</dbReference>
<organism evidence="9 10">
    <name type="scientific">Halogeometricum luteum</name>
    <dbReference type="NCBI Taxonomy" id="2950537"/>
    <lineage>
        <taxon>Archaea</taxon>
        <taxon>Methanobacteriati</taxon>
        <taxon>Methanobacteriota</taxon>
        <taxon>Stenosarchaea group</taxon>
        <taxon>Halobacteria</taxon>
        <taxon>Halobacteriales</taxon>
        <taxon>Haloferacaceae</taxon>
        <taxon>Halogeometricum</taxon>
    </lineage>
</organism>
<dbReference type="Gene3D" id="3.40.50.720">
    <property type="entry name" value="NAD(P)-binding Rossmann-like Domain"/>
    <property type="match status" value="2"/>
</dbReference>
<dbReference type="Pfam" id="PF00984">
    <property type="entry name" value="UDPG_MGDP_dh"/>
    <property type="match status" value="1"/>
</dbReference>
<keyword evidence="4" id="KW-0520">NAD</keyword>
<dbReference type="NCBIfam" id="TIGR03026">
    <property type="entry name" value="NDP-sugDHase"/>
    <property type="match status" value="1"/>
</dbReference>